<dbReference type="PROSITE" id="PS01042">
    <property type="entry name" value="HOMOSER_DHGENASE"/>
    <property type="match status" value="1"/>
</dbReference>
<proteinExistence type="inferred from homology"/>
<evidence type="ECO:0000256" key="1">
    <source>
        <dbReference type="ARBA" id="ARBA00005056"/>
    </source>
</evidence>
<dbReference type="EMBL" id="JAJEKE010000018">
    <property type="protein sequence ID" value="MCQ1531152.1"/>
    <property type="molecule type" value="Genomic_DNA"/>
</dbReference>
<evidence type="ECO:0000259" key="12">
    <source>
        <dbReference type="Pfam" id="PF00742"/>
    </source>
</evidence>
<dbReference type="Gene3D" id="3.30.360.10">
    <property type="entry name" value="Dihydrodipicolinate Reductase, domain 2"/>
    <property type="match status" value="1"/>
</dbReference>
<comment type="pathway">
    <text evidence="2 10">Amino-acid biosynthesis; L-methionine biosynthesis via de novo pathway; L-homoserine from L-aspartate: step 3/3.</text>
</comment>
<feature type="domain" description="Homoserine dehydrogenase catalytic" evidence="12">
    <location>
        <begin position="159"/>
        <end position="337"/>
    </location>
</feature>
<gene>
    <name evidence="14" type="ORF">LJD61_16620</name>
</gene>
<comment type="similarity">
    <text evidence="3 11">Belongs to the homoserine dehydrogenase family.</text>
</comment>
<protein>
    <recommendedName>
        <fullName evidence="5 10">Homoserine dehydrogenase</fullName>
        <ecNumber evidence="4 10">1.1.1.3</ecNumber>
    </recommendedName>
</protein>
<name>A0ABT1NIQ3_9FIRM</name>
<keyword evidence="8 10" id="KW-0560">Oxidoreductase</keyword>
<dbReference type="GO" id="GO:0004412">
    <property type="term" value="F:homoserine dehydrogenase activity"/>
    <property type="evidence" value="ECO:0007669"/>
    <property type="project" value="UniProtKB-EC"/>
</dbReference>
<evidence type="ECO:0000256" key="11">
    <source>
        <dbReference type="RuleBase" id="RU004171"/>
    </source>
</evidence>
<comment type="pathway">
    <text evidence="1 10">Amino-acid biosynthesis; L-threonine biosynthesis; L-threonine from L-aspartate: step 3/5.</text>
</comment>
<reference evidence="14 15" key="1">
    <citation type="submission" date="2021-10" db="EMBL/GenBank/DDBJ databases">
        <title>Lutispora strain m25 sp. nov., a thermophilic, non-spore-forming bacterium isolated from a lab-scale methanogenic bioreactor digesting anaerobic sludge.</title>
        <authorList>
            <person name="El Houari A."/>
            <person name="Mcdonald J."/>
        </authorList>
    </citation>
    <scope>NUCLEOTIDE SEQUENCE [LARGE SCALE GENOMIC DNA]</scope>
    <source>
        <strain evidence="15">m25</strain>
    </source>
</reference>
<keyword evidence="10" id="KW-0521">NADP</keyword>
<keyword evidence="15" id="KW-1185">Reference proteome</keyword>
<dbReference type="PANTHER" id="PTHR43331">
    <property type="entry name" value="HOMOSERINE DEHYDROGENASE"/>
    <property type="match status" value="1"/>
</dbReference>
<dbReference type="Gene3D" id="3.40.50.720">
    <property type="entry name" value="NAD(P)-binding Rossmann-like Domain"/>
    <property type="match status" value="1"/>
</dbReference>
<dbReference type="Proteomes" id="UP001651880">
    <property type="component" value="Unassembled WGS sequence"/>
</dbReference>
<feature type="domain" description="Aspartate/homoserine dehydrogenase NAD-binding" evidence="13">
    <location>
        <begin position="12"/>
        <end position="147"/>
    </location>
</feature>
<keyword evidence="9 10" id="KW-0486">Methionine biosynthesis</keyword>
<evidence type="ECO:0000256" key="8">
    <source>
        <dbReference type="ARBA" id="ARBA00023002"/>
    </source>
</evidence>
<evidence type="ECO:0000313" key="14">
    <source>
        <dbReference type="EMBL" id="MCQ1531152.1"/>
    </source>
</evidence>
<evidence type="ECO:0000256" key="6">
    <source>
        <dbReference type="ARBA" id="ARBA00022605"/>
    </source>
</evidence>
<evidence type="ECO:0000256" key="9">
    <source>
        <dbReference type="ARBA" id="ARBA00023167"/>
    </source>
</evidence>
<dbReference type="InterPro" id="IPR036291">
    <property type="entry name" value="NAD(P)-bd_dom_sf"/>
</dbReference>
<sequence>MRRKAMRIAIIGFGGVGRAFLRLLKDKKDELKEINPQVNYVIDYMGGIYDPEGIDIEKLADFSEKNRDITKYPIGGSPEITFDSMLANKDVDVVIEMTPTNKDTGEPGMTHIIKSLENGFHVVTSNKGPILLGYKKLKEIARKNNVQLGIGCTSGGALPTINAGIIDMAGSNILSIEGVLNGTTNFILNEMESTGVEYQEALKKAQQAGIAETDPTLDVEGWDTATKLLILTNVLMNEEKTLDDIKVEGITSIKVSDIQEAAENGQKYKLVGKTVRKEDKLEMSVRLEKLNPDNPLYGVDGKNKAVRYTSDTLGDLTIIGGASGVTPAAASILRDLINIYMGCKFV</sequence>
<evidence type="ECO:0000256" key="3">
    <source>
        <dbReference type="ARBA" id="ARBA00006753"/>
    </source>
</evidence>
<comment type="catalytic activity">
    <reaction evidence="10">
        <text>L-homoserine + NADP(+) = L-aspartate 4-semialdehyde + NADPH + H(+)</text>
        <dbReference type="Rhea" id="RHEA:15761"/>
        <dbReference type="ChEBI" id="CHEBI:15378"/>
        <dbReference type="ChEBI" id="CHEBI:57476"/>
        <dbReference type="ChEBI" id="CHEBI:57783"/>
        <dbReference type="ChEBI" id="CHEBI:58349"/>
        <dbReference type="ChEBI" id="CHEBI:537519"/>
        <dbReference type="EC" id="1.1.1.3"/>
    </reaction>
</comment>
<accession>A0ABT1NIQ3</accession>
<evidence type="ECO:0000256" key="5">
    <source>
        <dbReference type="ARBA" id="ARBA00013376"/>
    </source>
</evidence>
<evidence type="ECO:0000256" key="4">
    <source>
        <dbReference type="ARBA" id="ARBA00013213"/>
    </source>
</evidence>
<dbReference type="PANTHER" id="PTHR43331:SF1">
    <property type="entry name" value="HOMOSERINE DEHYDROGENASE"/>
    <property type="match status" value="1"/>
</dbReference>
<dbReference type="RefSeq" id="WP_255228672.1">
    <property type="nucleotide sequence ID" value="NZ_JAJEKE010000018.1"/>
</dbReference>
<dbReference type="EC" id="1.1.1.3" evidence="4 10"/>
<evidence type="ECO:0000256" key="7">
    <source>
        <dbReference type="ARBA" id="ARBA00022697"/>
    </source>
</evidence>
<dbReference type="Pfam" id="PF03447">
    <property type="entry name" value="NAD_binding_3"/>
    <property type="match status" value="1"/>
</dbReference>
<dbReference type="NCBIfam" id="NF004976">
    <property type="entry name" value="PRK06349.1"/>
    <property type="match status" value="1"/>
</dbReference>
<dbReference type="InterPro" id="IPR005106">
    <property type="entry name" value="Asp/hSer_DH_NAD-bd"/>
</dbReference>
<keyword evidence="6 10" id="KW-0028">Amino-acid biosynthesis</keyword>
<evidence type="ECO:0000313" key="15">
    <source>
        <dbReference type="Proteomes" id="UP001651880"/>
    </source>
</evidence>
<dbReference type="InterPro" id="IPR001342">
    <property type="entry name" value="HDH_cat"/>
</dbReference>
<dbReference type="PIRSF" id="PIRSF036497">
    <property type="entry name" value="HDH_short"/>
    <property type="match status" value="1"/>
</dbReference>
<organism evidence="14 15">
    <name type="scientific">Lutispora saccharofermentans</name>
    <dbReference type="NCBI Taxonomy" id="3024236"/>
    <lineage>
        <taxon>Bacteria</taxon>
        <taxon>Bacillati</taxon>
        <taxon>Bacillota</taxon>
        <taxon>Clostridia</taxon>
        <taxon>Lutisporales</taxon>
        <taxon>Lutisporaceae</taxon>
        <taxon>Lutispora</taxon>
    </lineage>
</organism>
<dbReference type="Pfam" id="PF00742">
    <property type="entry name" value="Homoserine_dh"/>
    <property type="match status" value="1"/>
</dbReference>
<comment type="caution">
    <text evidence="14">The sequence shown here is derived from an EMBL/GenBank/DDBJ whole genome shotgun (WGS) entry which is preliminary data.</text>
</comment>
<dbReference type="InterPro" id="IPR022697">
    <property type="entry name" value="HDH_short"/>
</dbReference>
<dbReference type="SUPFAM" id="SSF55347">
    <property type="entry name" value="Glyceraldehyde-3-phosphate dehydrogenase-like, C-terminal domain"/>
    <property type="match status" value="1"/>
</dbReference>
<dbReference type="InterPro" id="IPR019811">
    <property type="entry name" value="HDH_CS"/>
</dbReference>
<dbReference type="SUPFAM" id="SSF51735">
    <property type="entry name" value="NAD(P)-binding Rossmann-fold domains"/>
    <property type="match status" value="1"/>
</dbReference>
<evidence type="ECO:0000256" key="10">
    <source>
        <dbReference type="RuleBase" id="RU000579"/>
    </source>
</evidence>
<keyword evidence="7 10" id="KW-0791">Threonine biosynthesis</keyword>
<evidence type="ECO:0000256" key="2">
    <source>
        <dbReference type="ARBA" id="ARBA00005062"/>
    </source>
</evidence>
<evidence type="ECO:0000259" key="13">
    <source>
        <dbReference type="Pfam" id="PF03447"/>
    </source>
</evidence>